<dbReference type="Gene3D" id="3.40.50.1950">
    <property type="entry name" value="Flavin prenyltransferase-like"/>
    <property type="match status" value="1"/>
</dbReference>
<proteinExistence type="inferred from homology"/>
<comment type="caution">
    <text evidence="5">Lacks conserved residue(s) required for the propagation of feature annotation.</text>
</comment>
<keyword evidence="8" id="KW-1185">Reference proteome</keyword>
<feature type="binding site" evidence="5">
    <location>
        <position position="182"/>
    </location>
    <ligand>
        <name>dimethylallyl phosphate</name>
        <dbReference type="ChEBI" id="CHEBI:88052"/>
    </ligand>
</feature>
<feature type="binding site" evidence="5">
    <location>
        <position position="37"/>
    </location>
    <ligand>
        <name>FMN</name>
        <dbReference type="ChEBI" id="CHEBI:58210"/>
    </ligand>
</feature>
<dbReference type="NCBIfam" id="TIGR00421">
    <property type="entry name" value="ubiX_pad"/>
    <property type="match status" value="1"/>
</dbReference>
<dbReference type="EMBL" id="CP001087">
    <property type="protein sequence ID" value="ACN17652.1"/>
    <property type="molecule type" value="Genomic_DNA"/>
</dbReference>
<reference evidence="7 8" key="1">
    <citation type="journal article" date="2009" name="Environ. Microbiol.">
        <title>Genome sequence of Desulfobacterium autotrophicum HRM2, a marine sulfate reducer oxidizing organic carbon completely to carbon dioxide.</title>
        <authorList>
            <person name="Strittmatter A.W."/>
            <person name="Liesegang H."/>
            <person name="Rabus R."/>
            <person name="Decker I."/>
            <person name="Amann J."/>
            <person name="Andres S."/>
            <person name="Henne A."/>
            <person name="Fricke W.F."/>
            <person name="Martinez-Arias R."/>
            <person name="Bartels D."/>
            <person name="Goesmann A."/>
            <person name="Krause L."/>
            <person name="Puehler A."/>
            <person name="Klenk H.P."/>
            <person name="Richter M."/>
            <person name="Schuler M."/>
            <person name="Gloeckner F.O."/>
            <person name="Meyerdierks A."/>
            <person name="Gottschalk G."/>
            <person name="Amann R."/>
        </authorList>
    </citation>
    <scope>NUCLEOTIDE SEQUENCE [LARGE SCALE GENOMIC DNA]</scope>
    <source>
        <strain evidence="8">ATCC 43914 / DSM 3382 / HRM2</strain>
    </source>
</reference>
<feature type="binding site" evidence="5">
    <location>
        <position position="166"/>
    </location>
    <ligand>
        <name>dimethylallyl phosphate</name>
        <dbReference type="ChEBI" id="CHEBI:88052"/>
    </ligand>
</feature>
<evidence type="ECO:0000259" key="6">
    <source>
        <dbReference type="Pfam" id="PF02441"/>
    </source>
</evidence>
<accession>C0QG73</accession>
<dbReference type="KEGG" id="dat:HRM2_45960"/>
<evidence type="ECO:0000256" key="5">
    <source>
        <dbReference type="HAMAP-Rule" id="MF_01984"/>
    </source>
</evidence>
<evidence type="ECO:0000313" key="7">
    <source>
        <dbReference type="EMBL" id="ACN17652.1"/>
    </source>
</evidence>
<organism evidence="7 8">
    <name type="scientific">Desulforapulum autotrophicum (strain ATCC 43914 / DSM 3382 / VKM B-1955 / HRM2)</name>
    <name type="common">Desulfobacterium autotrophicum</name>
    <dbReference type="NCBI Taxonomy" id="177437"/>
    <lineage>
        <taxon>Bacteria</taxon>
        <taxon>Pseudomonadati</taxon>
        <taxon>Thermodesulfobacteriota</taxon>
        <taxon>Desulfobacteria</taxon>
        <taxon>Desulfobacterales</taxon>
        <taxon>Desulfobacteraceae</taxon>
        <taxon>Desulforapulum</taxon>
    </lineage>
</organism>
<feature type="binding site" evidence="5">
    <location>
        <begin position="101"/>
        <end position="104"/>
    </location>
    <ligand>
        <name>FMN</name>
        <dbReference type="ChEBI" id="CHEBI:58210"/>
    </ligand>
</feature>
<dbReference type="AlphaFoldDB" id="C0QG73"/>
<comment type="catalytic activity">
    <reaction evidence="5">
        <text>dimethylallyl phosphate + FMNH2 = prenylated FMNH2 + phosphate</text>
        <dbReference type="Rhea" id="RHEA:37743"/>
        <dbReference type="ChEBI" id="CHEBI:43474"/>
        <dbReference type="ChEBI" id="CHEBI:57618"/>
        <dbReference type="ChEBI" id="CHEBI:87467"/>
        <dbReference type="ChEBI" id="CHEBI:88052"/>
        <dbReference type="EC" id="2.5.1.129"/>
    </reaction>
</comment>
<sequence>MKPTYVVAISGASGVIYGVRLLKALVQTPCRVILMVSQGGFRVLAHEMGFTPEKDLQQFLVNQGVVCHSQSAIEIFCETDYAVSPASGSFVHSGMVIVPCSMKSLAAIATGYADNLISRSADVCLKERRPLILVPRETPLSLIHLENMTRACRAGATILPPSPSFYAAPATVEALVDTITARILDHLNVRHDLVPRWCHGTT</sequence>
<keyword evidence="2 5" id="KW-0285">Flavoprotein</keyword>
<feature type="binding site" evidence="5">
    <location>
        <begin position="11"/>
        <end position="13"/>
    </location>
    <ligand>
        <name>FMN</name>
        <dbReference type="ChEBI" id="CHEBI:58210"/>
    </ligand>
</feature>
<comment type="function">
    <text evidence="5">Flavin prenyltransferase that catalyzes the synthesis of the prenylated FMN cofactor (prenyl-FMN) for 4-hydroxy-3-polyprenylbenzoic acid decarboxylase UbiD. The prenyltransferase is metal-independent and links a dimethylallyl moiety from dimethylallyl monophosphate (DMAP) to the flavin N5 and C6 atoms of FMN.</text>
</comment>
<dbReference type="InterPro" id="IPR036551">
    <property type="entry name" value="Flavin_trans-like"/>
</dbReference>
<dbReference type="Proteomes" id="UP000000442">
    <property type="component" value="Chromosome"/>
</dbReference>
<dbReference type="OrthoDB" id="9781577at2"/>
<protein>
    <recommendedName>
        <fullName evidence="5">Flavin prenyltransferase UbiX</fullName>
        <ecNumber evidence="5">2.5.1.129</ecNumber>
    </recommendedName>
</protein>
<dbReference type="EC" id="2.5.1.129" evidence="5"/>
<evidence type="ECO:0000313" key="8">
    <source>
        <dbReference type="Proteomes" id="UP000000442"/>
    </source>
</evidence>
<dbReference type="GO" id="GO:0106141">
    <property type="term" value="F:flavin prenyltransferase activity"/>
    <property type="evidence" value="ECO:0007669"/>
    <property type="project" value="UniProtKB-EC"/>
</dbReference>
<feature type="domain" description="Flavoprotein" evidence="6">
    <location>
        <begin position="5"/>
        <end position="186"/>
    </location>
</feature>
<evidence type="ECO:0000256" key="2">
    <source>
        <dbReference type="ARBA" id="ARBA00022630"/>
    </source>
</evidence>
<dbReference type="SUPFAM" id="SSF52507">
    <property type="entry name" value="Homo-oligomeric flavin-containing Cys decarboxylases, HFCD"/>
    <property type="match status" value="1"/>
</dbReference>
<feature type="binding site" evidence="5">
    <location>
        <position position="136"/>
    </location>
    <ligand>
        <name>FMN</name>
        <dbReference type="ChEBI" id="CHEBI:58210"/>
    </ligand>
</feature>
<dbReference type="NCBIfam" id="NF004685">
    <property type="entry name" value="PRK06029.1"/>
    <property type="match status" value="1"/>
</dbReference>
<dbReference type="HOGENOM" id="CLU_074522_0_1_7"/>
<gene>
    <name evidence="5" type="primary">ubiX</name>
    <name evidence="7" type="ordered locus">HRM2_45960</name>
</gene>
<evidence type="ECO:0000256" key="3">
    <source>
        <dbReference type="ARBA" id="ARBA00022643"/>
    </source>
</evidence>
<name>C0QG73_DESAH</name>
<comment type="similarity">
    <text evidence="5">Belongs to the UbiX/PAD1 family.</text>
</comment>
<keyword evidence="4 5" id="KW-0808">Transferase</keyword>
<keyword evidence="1 5" id="KW-0637">Prenyltransferase</keyword>
<dbReference type="InterPro" id="IPR003382">
    <property type="entry name" value="Flavoprotein"/>
</dbReference>
<evidence type="ECO:0000256" key="4">
    <source>
        <dbReference type="ARBA" id="ARBA00022679"/>
    </source>
</evidence>
<keyword evidence="3 5" id="KW-0288">FMN</keyword>
<dbReference type="InterPro" id="IPR004507">
    <property type="entry name" value="UbiX-like"/>
</dbReference>
<dbReference type="RefSeq" id="WP_015906366.1">
    <property type="nucleotide sequence ID" value="NC_012108.1"/>
</dbReference>
<dbReference type="Pfam" id="PF02441">
    <property type="entry name" value="Flavoprotein"/>
    <property type="match status" value="1"/>
</dbReference>
<dbReference type="eggNOG" id="COG0163">
    <property type="taxonomic scope" value="Bacteria"/>
</dbReference>
<evidence type="ECO:0000256" key="1">
    <source>
        <dbReference type="ARBA" id="ARBA00022602"/>
    </source>
</evidence>
<dbReference type="HAMAP" id="MF_01984">
    <property type="entry name" value="ubiX_pad"/>
    <property type="match status" value="1"/>
</dbReference>
<dbReference type="STRING" id="177437.HRM2_45960"/>